<evidence type="ECO:0000256" key="1">
    <source>
        <dbReference type="SAM" id="Phobius"/>
    </source>
</evidence>
<reference evidence="3" key="1">
    <citation type="submission" date="2012-06" db="EMBL/GenBank/DDBJ databases">
        <title>The complete genome of Flexibacter litoralis DSM 6794.</title>
        <authorList>
            <person name="Lucas S."/>
            <person name="Copeland A."/>
            <person name="Lapidus A."/>
            <person name="Glavina del Rio T."/>
            <person name="Dalin E."/>
            <person name="Tice H."/>
            <person name="Bruce D."/>
            <person name="Goodwin L."/>
            <person name="Pitluck S."/>
            <person name="Peters L."/>
            <person name="Ovchinnikova G."/>
            <person name="Lu M."/>
            <person name="Kyrpides N."/>
            <person name="Mavromatis K."/>
            <person name="Ivanova N."/>
            <person name="Brettin T."/>
            <person name="Detter J.C."/>
            <person name="Han C."/>
            <person name="Larimer F."/>
            <person name="Land M."/>
            <person name="Hauser L."/>
            <person name="Markowitz V."/>
            <person name="Cheng J.-F."/>
            <person name="Hugenholtz P."/>
            <person name="Woyke T."/>
            <person name="Wu D."/>
            <person name="Spring S."/>
            <person name="Lang E."/>
            <person name="Kopitz M."/>
            <person name="Brambilla E."/>
            <person name="Klenk H.-P."/>
            <person name="Eisen J.A."/>
        </authorList>
    </citation>
    <scope>NUCLEOTIDE SEQUENCE [LARGE SCALE GENOMIC DNA]</scope>
    <source>
        <strain evidence="3">ATCC 23117 / DSM 6794 / NBRC 15988 / NCIMB 1366 / Sio-4</strain>
    </source>
</reference>
<dbReference type="KEGG" id="fli:Fleli_2175"/>
<dbReference type="RefSeq" id="WP_014798001.1">
    <property type="nucleotide sequence ID" value="NC_018018.1"/>
</dbReference>
<dbReference type="AlphaFoldDB" id="I4AKR9"/>
<protein>
    <submittedName>
        <fullName evidence="2">Uncharacterized protein</fullName>
    </submittedName>
</protein>
<evidence type="ECO:0000313" key="2">
    <source>
        <dbReference type="EMBL" id="AFM04554.1"/>
    </source>
</evidence>
<organism evidence="2 3">
    <name type="scientific">Bernardetia litoralis (strain ATCC 23117 / DSM 6794 / NBRC 15988 / NCIMB 1366 / Fx l1 / Sio-4)</name>
    <name type="common">Flexibacter litoralis</name>
    <dbReference type="NCBI Taxonomy" id="880071"/>
    <lineage>
        <taxon>Bacteria</taxon>
        <taxon>Pseudomonadati</taxon>
        <taxon>Bacteroidota</taxon>
        <taxon>Cytophagia</taxon>
        <taxon>Cytophagales</taxon>
        <taxon>Bernardetiaceae</taxon>
        <taxon>Bernardetia</taxon>
    </lineage>
</organism>
<proteinExistence type="predicted"/>
<name>I4AKR9_BERLS</name>
<sequence length="59" mass="6084" precursor="true">MQILKYQIGKIVGILLSIMGAVFTPVILAGIFGDDPESSSIILGGFALGVVPLITGLLL</sequence>
<gene>
    <name evidence="2" type="ordered locus">Fleli_2175</name>
</gene>
<feature type="transmembrane region" description="Helical" evidence="1">
    <location>
        <begin position="12"/>
        <end position="32"/>
    </location>
</feature>
<evidence type="ECO:0000313" key="3">
    <source>
        <dbReference type="Proteomes" id="UP000006054"/>
    </source>
</evidence>
<accession>I4AKR9</accession>
<keyword evidence="1" id="KW-1133">Transmembrane helix</keyword>
<feature type="transmembrane region" description="Helical" evidence="1">
    <location>
        <begin position="38"/>
        <end position="58"/>
    </location>
</feature>
<keyword evidence="1" id="KW-0812">Transmembrane</keyword>
<dbReference type="EMBL" id="CP003345">
    <property type="protein sequence ID" value="AFM04554.1"/>
    <property type="molecule type" value="Genomic_DNA"/>
</dbReference>
<dbReference type="Proteomes" id="UP000006054">
    <property type="component" value="Chromosome"/>
</dbReference>
<dbReference type="HOGENOM" id="CLU_2953749_0_0_10"/>
<keyword evidence="3" id="KW-1185">Reference proteome</keyword>
<keyword evidence="1" id="KW-0472">Membrane</keyword>